<keyword evidence="5" id="KW-0812">Transmembrane</keyword>
<protein>
    <recommendedName>
        <fullName evidence="6">Serpin domain-containing protein</fullName>
    </recommendedName>
</protein>
<feature type="transmembrane region" description="Helical" evidence="5">
    <location>
        <begin position="15"/>
        <end position="36"/>
    </location>
</feature>
<comment type="similarity">
    <text evidence="1 4">Belongs to the serpin family.</text>
</comment>
<dbReference type="InterPro" id="IPR000215">
    <property type="entry name" value="Serpin_fam"/>
</dbReference>
<dbReference type="Gene3D" id="2.30.39.10">
    <property type="entry name" value="Alpha-1-antitrypsin, domain 1"/>
    <property type="match status" value="1"/>
</dbReference>
<evidence type="ECO:0000256" key="5">
    <source>
        <dbReference type="SAM" id="Phobius"/>
    </source>
</evidence>
<dbReference type="Proteomes" id="UP001148838">
    <property type="component" value="Unassembled WGS sequence"/>
</dbReference>
<dbReference type="PANTHER" id="PTHR11461:SF211">
    <property type="entry name" value="GH10112P-RELATED"/>
    <property type="match status" value="1"/>
</dbReference>
<dbReference type="InterPro" id="IPR042185">
    <property type="entry name" value="Serpin_sf_2"/>
</dbReference>
<accession>A0ABQ8U0A7</accession>
<evidence type="ECO:0000259" key="6">
    <source>
        <dbReference type="SMART" id="SM00093"/>
    </source>
</evidence>
<dbReference type="Pfam" id="PF00079">
    <property type="entry name" value="Serpin"/>
    <property type="match status" value="1"/>
</dbReference>
<keyword evidence="8" id="KW-1185">Reference proteome</keyword>
<dbReference type="CDD" id="cd00172">
    <property type="entry name" value="serpin"/>
    <property type="match status" value="1"/>
</dbReference>
<dbReference type="EMBL" id="JAJSOF020000001">
    <property type="protein sequence ID" value="KAJ4451821.1"/>
    <property type="molecule type" value="Genomic_DNA"/>
</dbReference>
<dbReference type="Gene3D" id="3.30.497.10">
    <property type="entry name" value="Antithrombin, subunit I, domain 2"/>
    <property type="match status" value="1"/>
</dbReference>
<comment type="caution">
    <text evidence="7">The sequence shown here is derived from an EMBL/GenBank/DDBJ whole genome shotgun (WGS) entry which is preliminary data.</text>
</comment>
<sequence>MTRDLSDILNSINDVNNLIAIFLVICVCIFTTQAVMDGTPGNVIISPVSVSTLLALIQQGALNNSRRQLSQVLFSGPRQLKEGYRKLIPDLLKAGENGTLEFANGAFFMEGFEILQEFKKVLSEDFVSHLETVNFSESKEAANTINSWVAKHTHNRIKTLISPESLSSDTRLVLANAIYFKDLWKTPFIEKYTRDESFYTQDGSEIKVPMMHLDGSLKMDFIESLKSQWVEIPFKGDQFSFLVIMPYNENGLDELLKQFTAQHLNDIISNLKNTYENKIYLSLPKFKLSTTTPLVPVLKQLGLIDVFNMNSNINGISKEHLEVSDVIQKAEIEVDEKGVKATAATGKINMEFLSLADTFRQGRILRATGGSPRKLQKKKFII</sequence>
<dbReference type="InterPro" id="IPR036186">
    <property type="entry name" value="Serpin_sf"/>
</dbReference>
<reference evidence="7 8" key="1">
    <citation type="journal article" date="2022" name="Allergy">
        <title>Genome assembly and annotation of Periplaneta americana reveal a comprehensive cockroach allergen profile.</title>
        <authorList>
            <person name="Wang L."/>
            <person name="Xiong Q."/>
            <person name="Saelim N."/>
            <person name="Wang L."/>
            <person name="Nong W."/>
            <person name="Wan A.T."/>
            <person name="Shi M."/>
            <person name="Liu X."/>
            <person name="Cao Q."/>
            <person name="Hui J.H.L."/>
            <person name="Sookrung N."/>
            <person name="Leung T.F."/>
            <person name="Tungtrongchitr A."/>
            <person name="Tsui S.K.W."/>
        </authorList>
    </citation>
    <scope>NUCLEOTIDE SEQUENCE [LARGE SCALE GENOMIC DNA]</scope>
    <source>
        <strain evidence="7">PWHHKU_190912</strain>
    </source>
</reference>
<dbReference type="SUPFAM" id="SSF56574">
    <property type="entry name" value="Serpins"/>
    <property type="match status" value="1"/>
</dbReference>
<keyword evidence="5" id="KW-0472">Membrane</keyword>
<dbReference type="SMART" id="SM00093">
    <property type="entry name" value="SERPIN"/>
    <property type="match status" value="1"/>
</dbReference>
<evidence type="ECO:0000256" key="2">
    <source>
        <dbReference type="ARBA" id="ARBA00022690"/>
    </source>
</evidence>
<dbReference type="InterPro" id="IPR023796">
    <property type="entry name" value="Serpin_dom"/>
</dbReference>
<evidence type="ECO:0000313" key="7">
    <source>
        <dbReference type="EMBL" id="KAJ4451821.1"/>
    </source>
</evidence>
<keyword evidence="2" id="KW-0646">Protease inhibitor</keyword>
<keyword evidence="5" id="KW-1133">Transmembrane helix</keyword>
<keyword evidence="3" id="KW-0722">Serine protease inhibitor</keyword>
<feature type="domain" description="Serpin" evidence="6">
    <location>
        <begin position="27"/>
        <end position="367"/>
    </location>
</feature>
<evidence type="ECO:0000256" key="3">
    <source>
        <dbReference type="ARBA" id="ARBA00022900"/>
    </source>
</evidence>
<dbReference type="InterPro" id="IPR042178">
    <property type="entry name" value="Serpin_sf_1"/>
</dbReference>
<evidence type="ECO:0000256" key="1">
    <source>
        <dbReference type="ARBA" id="ARBA00009500"/>
    </source>
</evidence>
<evidence type="ECO:0000313" key="8">
    <source>
        <dbReference type="Proteomes" id="UP001148838"/>
    </source>
</evidence>
<gene>
    <name evidence="7" type="ORF">ANN_03295</name>
</gene>
<dbReference type="PANTHER" id="PTHR11461">
    <property type="entry name" value="SERINE PROTEASE INHIBITOR, SERPIN"/>
    <property type="match status" value="1"/>
</dbReference>
<proteinExistence type="inferred from homology"/>
<evidence type="ECO:0000256" key="4">
    <source>
        <dbReference type="RuleBase" id="RU000411"/>
    </source>
</evidence>
<name>A0ABQ8U0A7_PERAM</name>
<organism evidence="7 8">
    <name type="scientific">Periplaneta americana</name>
    <name type="common">American cockroach</name>
    <name type="synonym">Blatta americana</name>
    <dbReference type="NCBI Taxonomy" id="6978"/>
    <lineage>
        <taxon>Eukaryota</taxon>
        <taxon>Metazoa</taxon>
        <taxon>Ecdysozoa</taxon>
        <taxon>Arthropoda</taxon>
        <taxon>Hexapoda</taxon>
        <taxon>Insecta</taxon>
        <taxon>Pterygota</taxon>
        <taxon>Neoptera</taxon>
        <taxon>Polyneoptera</taxon>
        <taxon>Dictyoptera</taxon>
        <taxon>Blattodea</taxon>
        <taxon>Blattoidea</taxon>
        <taxon>Blattidae</taxon>
        <taxon>Blattinae</taxon>
        <taxon>Periplaneta</taxon>
    </lineage>
</organism>